<gene>
    <name evidence="4" type="ORF">NUH22_15040</name>
</gene>
<protein>
    <recommendedName>
        <fullName evidence="6">LPXTG cell wall anchor domain-containing protein</fullName>
    </recommendedName>
</protein>
<keyword evidence="2" id="KW-0472">Membrane</keyword>
<proteinExistence type="predicted"/>
<evidence type="ECO:0000256" key="3">
    <source>
        <dbReference type="SAM" id="SignalP"/>
    </source>
</evidence>
<dbReference type="RefSeq" id="WP_194943692.1">
    <property type="nucleotide sequence ID" value="NZ_CP012750.1"/>
</dbReference>
<feature type="region of interest" description="Disordered" evidence="1">
    <location>
        <begin position="146"/>
        <end position="166"/>
    </location>
</feature>
<evidence type="ECO:0000313" key="5">
    <source>
        <dbReference type="Proteomes" id="UP001060018"/>
    </source>
</evidence>
<feature type="chain" id="PRO_5041665511" description="LPXTG cell wall anchor domain-containing protein" evidence="3">
    <location>
        <begin position="31"/>
        <end position="207"/>
    </location>
</feature>
<evidence type="ECO:0000256" key="1">
    <source>
        <dbReference type="SAM" id="MobiDB-lite"/>
    </source>
</evidence>
<feature type="signal peptide" evidence="3">
    <location>
        <begin position="1"/>
        <end position="30"/>
    </location>
</feature>
<dbReference type="EMBL" id="CP102487">
    <property type="protein sequence ID" value="UUX58595.1"/>
    <property type="molecule type" value="Genomic_DNA"/>
</dbReference>
<reference evidence="4" key="1">
    <citation type="journal article" date="2022" name="Pest Manag. Sci.">
        <title>Glutamicibacter halophytocola-mediated host fitness of potato tuber moth on Solanaceae crops.</title>
        <authorList>
            <person name="Wang W."/>
            <person name="Xiao G."/>
            <person name="Du G."/>
            <person name="Chang L."/>
            <person name="Yang Y."/>
            <person name="Ye J."/>
            <person name="Chen B."/>
        </authorList>
    </citation>
    <scope>NUCLEOTIDE SEQUENCE</scope>
    <source>
        <strain evidence="4">S2</strain>
    </source>
</reference>
<evidence type="ECO:0000256" key="2">
    <source>
        <dbReference type="SAM" id="Phobius"/>
    </source>
</evidence>
<keyword evidence="2" id="KW-0812">Transmembrane</keyword>
<dbReference type="Proteomes" id="UP001060018">
    <property type="component" value="Chromosome"/>
</dbReference>
<accession>A0AA94XWW2</accession>
<keyword evidence="2" id="KW-1133">Transmembrane helix</keyword>
<evidence type="ECO:0000313" key="4">
    <source>
        <dbReference type="EMBL" id="UUX58595.1"/>
    </source>
</evidence>
<sequence>MMDRDRLKIAVGAIAALPCLVFGLAVPAAAGTEADRGLSYSLDGRSYAQNPPPIFAGGHELVPGDEVAKSLWIRNDRDRDVEVSVHALAPAEPTGIYFATTGASAFKLEPEGTREVELRVGLPWSASNGSKDQLVPELQVRVDAVESAREDGGPDSSGPEQEIDLPETGFSGAVLWAAAGMLALGGAVLAASRGANRREQERDGAQR</sequence>
<feature type="transmembrane region" description="Helical" evidence="2">
    <location>
        <begin position="173"/>
        <end position="192"/>
    </location>
</feature>
<dbReference type="AlphaFoldDB" id="A0AA94XWW2"/>
<organism evidence="4 5">
    <name type="scientific">Glutamicibacter halophytocola</name>
    <dbReference type="NCBI Taxonomy" id="1933880"/>
    <lineage>
        <taxon>Bacteria</taxon>
        <taxon>Bacillati</taxon>
        <taxon>Actinomycetota</taxon>
        <taxon>Actinomycetes</taxon>
        <taxon>Micrococcales</taxon>
        <taxon>Micrococcaceae</taxon>
        <taxon>Glutamicibacter</taxon>
    </lineage>
</organism>
<name>A0AA94XWW2_9MICC</name>
<evidence type="ECO:0008006" key="6">
    <source>
        <dbReference type="Google" id="ProtNLM"/>
    </source>
</evidence>
<keyword evidence="3" id="KW-0732">Signal</keyword>